<evidence type="ECO:0000313" key="1">
    <source>
        <dbReference type="EMBL" id="MAH63608.1"/>
    </source>
</evidence>
<protein>
    <submittedName>
        <fullName evidence="1">Uncharacterized protein</fullName>
    </submittedName>
</protein>
<gene>
    <name evidence="1" type="ORF">CMN54_09230</name>
</gene>
<proteinExistence type="predicted"/>
<accession>A0A2D6YK77</accession>
<name>A0A2D6YK77_9DELT</name>
<dbReference type="AlphaFoldDB" id="A0A2D6YK77"/>
<reference evidence="2" key="1">
    <citation type="submission" date="2017-09" db="EMBL/GenBank/DDBJ databases">
        <title>The Reconstruction of 2,631 Draft Metagenome-Assembled Genomes from the Global Oceans.</title>
        <authorList>
            <person name="Tully B.J."/>
            <person name="Graham E.D."/>
            <person name="Heidelberg J.F."/>
        </authorList>
    </citation>
    <scope>NUCLEOTIDE SEQUENCE [LARGE SCALE GENOMIC DNA]</scope>
</reference>
<dbReference type="Proteomes" id="UP000226525">
    <property type="component" value="Unassembled WGS sequence"/>
</dbReference>
<comment type="caution">
    <text evidence="1">The sequence shown here is derived from an EMBL/GenBank/DDBJ whole genome shotgun (WGS) entry which is preliminary data.</text>
</comment>
<organism evidence="1 2">
    <name type="scientific">SAR324 cluster bacterium</name>
    <dbReference type="NCBI Taxonomy" id="2024889"/>
    <lineage>
        <taxon>Bacteria</taxon>
        <taxon>Deltaproteobacteria</taxon>
        <taxon>SAR324 cluster</taxon>
    </lineage>
</organism>
<evidence type="ECO:0000313" key="2">
    <source>
        <dbReference type="Proteomes" id="UP000226525"/>
    </source>
</evidence>
<dbReference type="EMBL" id="NZEX01000102">
    <property type="protein sequence ID" value="MAH63608.1"/>
    <property type="molecule type" value="Genomic_DNA"/>
</dbReference>
<sequence>MKIYFANSPCFKVAIKWVKMVVIKCVVIANTRKNLRALRKNWRIKSFFLFCFFPNQIIANF</sequence>